<dbReference type="SUPFAM" id="SSF51004">
    <property type="entry name" value="C-terminal (heme d1) domain of cytochrome cd1-nitrite reductase"/>
    <property type="match status" value="1"/>
</dbReference>
<dbReference type="AlphaFoldDB" id="B2IIT3"/>
<proteinExistence type="inferred from homology"/>
<dbReference type="GO" id="GO:0005829">
    <property type="term" value="C:cytosol"/>
    <property type="evidence" value="ECO:0007669"/>
    <property type="project" value="TreeGrafter"/>
</dbReference>
<evidence type="ECO:0000313" key="4">
    <source>
        <dbReference type="Proteomes" id="UP000001695"/>
    </source>
</evidence>
<dbReference type="GO" id="GO:0006006">
    <property type="term" value="P:glucose metabolic process"/>
    <property type="evidence" value="ECO:0007669"/>
    <property type="project" value="UniProtKB-KW"/>
</dbReference>
<organism evidence="3 4">
    <name type="scientific">Beijerinckia indica subsp. indica (strain ATCC 9039 / DSM 1715 / NCIMB 8712)</name>
    <dbReference type="NCBI Taxonomy" id="395963"/>
    <lineage>
        <taxon>Bacteria</taxon>
        <taxon>Pseudomonadati</taxon>
        <taxon>Pseudomonadota</taxon>
        <taxon>Alphaproteobacteria</taxon>
        <taxon>Hyphomicrobiales</taxon>
        <taxon>Beijerinckiaceae</taxon>
        <taxon>Beijerinckia</taxon>
    </lineage>
</organism>
<dbReference type="InterPro" id="IPR011048">
    <property type="entry name" value="Haem_d1_sf"/>
</dbReference>
<dbReference type="EMBL" id="CP001016">
    <property type="protein sequence ID" value="ACB96145.1"/>
    <property type="molecule type" value="Genomic_DNA"/>
</dbReference>
<protein>
    <submittedName>
        <fullName evidence="3">3-carboxymuconate cyclase-like protein</fullName>
    </submittedName>
</protein>
<sequence length="433" mass="47497">MMATLLRHQLGSRNTNMINRRAFLTAVAGSFALSTSLTTQGTASIQSGRLALYANVGPDLTHYEVNVEALTLTRRDTITLPDSVQYAWPHRSRRFLYVATSSTAPGNRALPGNSHHLVALKIDEQSGALSLHGAPVGLPTRPIHLSTDIPSENILVTFNKPSALRVYRINEDGTPGEEVPQVEPLDAGIYAHQARVTPDNCLAILVTRGNEGTPTHAEDPGAIKVFDYRRGVLSNEVSIAPDGGSNFGPRHLDFHPTRPWIFLSIETQNQVGLLRMNDNKVDPDLLFRVGTLASSGIGRARQAAGPIHVHPKGRFLYVANRAEQTEDIGGVQIFKGGENSIVVYEINQDTSEPRPIQHIDTHGIHPRTFHIDPSGQMLVAEHNLPVTVHDGDKLKVVPAGLSVFSIKHDGRLEFVRKYDIDVGERSMFWMGMV</sequence>
<evidence type="ECO:0000256" key="2">
    <source>
        <dbReference type="ARBA" id="ARBA00022526"/>
    </source>
</evidence>
<dbReference type="InterPro" id="IPR019405">
    <property type="entry name" value="Lactonase_7-beta_prop"/>
</dbReference>
<dbReference type="KEGG" id="bid:Bind_2543"/>
<comment type="similarity">
    <text evidence="1">Belongs to the cycloisomerase 2 family.</text>
</comment>
<dbReference type="PANTHER" id="PTHR30344:SF1">
    <property type="entry name" value="6-PHOSPHOGLUCONOLACTONASE"/>
    <property type="match status" value="1"/>
</dbReference>
<keyword evidence="2" id="KW-0119">Carbohydrate metabolism</keyword>
<evidence type="ECO:0000313" key="3">
    <source>
        <dbReference type="EMBL" id="ACB96145.1"/>
    </source>
</evidence>
<dbReference type="Proteomes" id="UP000001695">
    <property type="component" value="Chromosome"/>
</dbReference>
<dbReference type="HOGENOM" id="CLU_059544_0_0_5"/>
<name>B2IIT3_BEII9</name>
<dbReference type="PANTHER" id="PTHR30344">
    <property type="entry name" value="6-PHOSPHOGLUCONOLACTONASE-RELATED"/>
    <property type="match status" value="1"/>
</dbReference>
<evidence type="ECO:0000256" key="1">
    <source>
        <dbReference type="ARBA" id="ARBA00005564"/>
    </source>
</evidence>
<dbReference type="InterPro" id="IPR050282">
    <property type="entry name" value="Cycloisomerase_2"/>
</dbReference>
<dbReference type="Pfam" id="PF10282">
    <property type="entry name" value="Lactonase"/>
    <property type="match status" value="1"/>
</dbReference>
<dbReference type="STRING" id="395963.Bind_2543"/>
<reference evidence="3 4" key="2">
    <citation type="journal article" date="2010" name="J. Bacteriol.">
        <title>Complete genome sequence of Beijerinckia indica subsp. indica.</title>
        <authorList>
            <person name="Tamas I."/>
            <person name="Dedysh S.N."/>
            <person name="Liesack W."/>
            <person name="Stott M.B."/>
            <person name="Alam M."/>
            <person name="Murrell J.C."/>
            <person name="Dunfield P.F."/>
        </authorList>
    </citation>
    <scope>NUCLEOTIDE SEQUENCE [LARGE SCALE GENOMIC DNA]</scope>
    <source>
        <strain evidence="4">ATCC 9039 / DSM 1715 / NCIMB 8712</strain>
    </source>
</reference>
<keyword evidence="2" id="KW-0313">Glucose metabolism</keyword>
<dbReference type="Gene3D" id="2.130.10.10">
    <property type="entry name" value="YVTN repeat-like/Quinoprotein amine dehydrogenase"/>
    <property type="match status" value="1"/>
</dbReference>
<dbReference type="InterPro" id="IPR015943">
    <property type="entry name" value="WD40/YVTN_repeat-like_dom_sf"/>
</dbReference>
<keyword evidence="4" id="KW-1185">Reference proteome</keyword>
<gene>
    <name evidence="3" type="ordered locus">Bind_2543</name>
</gene>
<dbReference type="GO" id="GO:0017057">
    <property type="term" value="F:6-phosphogluconolactonase activity"/>
    <property type="evidence" value="ECO:0007669"/>
    <property type="project" value="TreeGrafter"/>
</dbReference>
<accession>B2IIT3</accession>
<reference evidence="4" key="1">
    <citation type="submission" date="2008-03" db="EMBL/GenBank/DDBJ databases">
        <title>Complete sequence of chromosome of Beijerinckia indica subsp. indica ATCC 9039.</title>
        <authorList>
            <consortium name="US DOE Joint Genome Institute"/>
            <person name="Copeland A."/>
            <person name="Lucas S."/>
            <person name="Lapidus A."/>
            <person name="Glavina del Rio T."/>
            <person name="Dalin E."/>
            <person name="Tice H."/>
            <person name="Bruce D."/>
            <person name="Goodwin L."/>
            <person name="Pitluck S."/>
            <person name="LaButti K."/>
            <person name="Schmutz J."/>
            <person name="Larimer F."/>
            <person name="Land M."/>
            <person name="Hauser L."/>
            <person name="Kyrpides N."/>
            <person name="Mikhailova N."/>
            <person name="Dunfield P.F."/>
            <person name="Dedysh S.N."/>
            <person name="Liesack W."/>
            <person name="Saw J.H."/>
            <person name="Alam M."/>
            <person name="Chen Y."/>
            <person name="Murrell J.C."/>
            <person name="Richardson P."/>
        </authorList>
    </citation>
    <scope>NUCLEOTIDE SEQUENCE [LARGE SCALE GENOMIC DNA]</scope>
    <source>
        <strain evidence="4">ATCC 9039 / DSM 1715 / NCIMB 8712</strain>
    </source>
</reference>
<dbReference type="eggNOG" id="COG2706">
    <property type="taxonomic scope" value="Bacteria"/>
</dbReference>